<organism evidence="2 3">
    <name type="scientific">Luteolibacter soli</name>
    <dbReference type="NCBI Taxonomy" id="3135280"/>
    <lineage>
        <taxon>Bacteria</taxon>
        <taxon>Pseudomonadati</taxon>
        <taxon>Verrucomicrobiota</taxon>
        <taxon>Verrucomicrobiia</taxon>
        <taxon>Verrucomicrobiales</taxon>
        <taxon>Verrucomicrobiaceae</taxon>
        <taxon>Luteolibacter</taxon>
    </lineage>
</organism>
<keyword evidence="1" id="KW-1133">Transmembrane helix</keyword>
<feature type="transmembrane region" description="Helical" evidence="1">
    <location>
        <begin position="130"/>
        <end position="151"/>
    </location>
</feature>
<dbReference type="EMBL" id="JBBUKT010000005">
    <property type="protein sequence ID" value="MEK7951699.1"/>
    <property type="molecule type" value="Genomic_DNA"/>
</dbReference>
<keyword evidence="1" id="KW-0812">Transmembrane</keyword>
<proteinExistence type="predicted"/>
<evidence type="ECO:0000256" key="1">
    <source>
        <dbReference type="SAM" id="Phobius"/>
    </source>
</evidence>
<dbReference type="RefSeq" id="WP_341405370.1">
    <property type="nucleotide sequence ID" value="NZ_JBBUKT010000005.1"/>
</dbReference>
<comment type="caution">
    <text evidence="2">The sequence shown here is derived from an EMBL/GenBank/DDBJ whole genome shotgun (WGS) entry which is preliminary data.</text>
</comment>
<keyword evidence="3" id="KW-1185">Reference proteome</keyword>
<sequence>MPRPIHRWKSFWAGILILTFLSWAWWDSTHFWTTISHRHYYMSHVGSGICIADWAEESYSPSTLLFWEHRKLQPSQEPLTRVLFEAPETFRYQPGMIGYHRSIPWEPRGQSAGFQFGRVLSGAALGSRAIFLPHWLLILLFLIPWATFLLWRFHRIKRLKTTSES</sequence>
<feature type="transmembrane region" description="Helical" evidence="1">
    <location>
        <begin position="7"/>
        <end position="26"/>
    </location>
</feature>
<accession>A0ABU9AVB4</accession>
<name>A0ABU9AVB4_9BACT</name>
<evidence type="ECO:0000313" key="2">
    <source>
        <dbReference type="EMBL" id="MEK7951699.1"/>
    </source>
</evidence>
<gene>
    <name evidence="2" type="ORF">WKV53_14370</name>
</gene>
<dbReference type="Proteomes" id="UP001371305">
    <property type="component" value="Unassembled WGS sequence"/>
</dbReference>
<keyword evidence="1" id="KW-0472">Membrane</keyword>
<evidence type="ECO:0008006" key="4">
    <source>
        <dbReference type="Google" id="ProtNLM"/>
    </source>
</evidence>
<protein>
    <recommendedName>
        <fullName evidence="4">DUF3592 domain-containing protein</fullName>
    </recommendedName>
</protein>
<reference evidence="2 3" key="1">
    <citation type="submission" date="2024-04" db="EMBL/GenBank/DDBJ databases">
        <title>Luteolibacter sp. isolated from soil.</title>
        <authorList>
            <person name="An J."/>
        </authorList>
    </citation>
    <scope>NUCLEOTIDE SEQUENCE [LARGE SCALE GENOMIC DNA]</scope>
    <source>
        <strain evidence="2 3">Y139</strain>
    </source>
</reference>
<evidence type="ECO:0000313" key="3">
    <source>
        <dbReference type="Proteomes" id="UP001371305"/>
    </source>
</evidence>